<feature type="region of interest" description="Disordered" evidence="1">
    <location>
        <begin position="1"/>
        <end position="49"/>
    </location>
</feature>
<organism evidence="2 3">
    <name type="scientific">Mycena venus</name>
    <dbReference type="NCBI Taxonomy" id="2733690"/>
    <lineage>
        <taxon>Eukaryota</taxon>
        <taxon>Fungi</taxon>
        <taxon>Dikarya</taxon>
        <taxon>Basidiomycota</taxon>
        <taxon>Agaricomycotina</taxon>
        <taxon>Agaricomycetes</taxon>
        <taxon>Agaricomycetidae</taxon>
        <taxon>Agaricales</taxon>
        <taxon>Marasmiineae</taxon>
        <taxon>Mycenaceae</taxon>
        <taxon>Mycena</taxon>
    </lineage>
</organism>
<evidence type="ECO:0000313" key="2">
    <source>
        <dbReference type="EMBL" id="KAF7342489.1"/>
    </source>
</evidence>
<keyword evidence="3" id="KW-1185">Reference proteome</keyword>
<dbReference type="EMBL" id="JACAZI010000017">
    <property type="protein sequence ID" value="KAF7342489.1"/>
    <property type="molecule type" value="Genomic_DNA"/>
</dbReference>
<accession>A0A8H7CLU7</accession>
<protein>
    <submittedName>
        <fullName evidence="2">Uncharacterized protein</fullName>
    </submittedName>
</protein>
<evidence type="ECO:0000256" key="1">
    <source>
        <dbReference type="SAM" id="MobiDB-lite"/>
    </source>
</evidence>
<gene>
    <name evidence="2" type="ORF">MVEN_01838600</name>
</gene>
<dbReference type="Proteomes" id="UP000620124">
    <property type="component" value="Unassembled WGS sequence"/>
</dbReference>
<sequence>MCLQRRRKPDTEPKTAYDPDISDMRTALDGGHGGDGGHGERNGGRGGRGMAATVHIRDAALVSSLKGGQGGAGGTGNVDGGPGGTGEGAEFATDLAPFNWSAVTIPRMTIADFCTQYELGPEIQELLTGGGYRWVRSLINETDSRVRRSNTSPDGDPKFKNGHISEIKRALEEFYHDCR</sequence>
<feature type="region of interest" description="Disordered" evidence="1">
    <location>
        <begin position="65"/>
        <end position="88"/>
    </location>
</feature>
<feature type="compositionally biased region" description="Gly residues" evidence="1">
    <location>
        <begin position="67"/>
        <end position="87"/>
    </location>
</feature>
<evidence type="ECO:0000313" key="3">
    <source>
        <dbReference type="Proteomes" id="UP000620124"/>
    </source>
</evidence>
<comment type="caution">
    <text evidence="2">The sequence shown here is derived from an EMBL/GenBank/DDBJ whole genome shotgun (WGS) entry which is preliminary data.</text>
</comment>
<proteinExistence type="predicted"/>
<reference evidence="2" key="1">
    <citation type="submission" date="2020-05" db="EMBL/GenBank/DDBJ databases">
        <title>Mycena genomes resolve the evolution of fungal bioluminescence.</title>
        <authorList>
            <person name="Tsai I.J."/>
        </authorList>
    </citation>
    <scope>NUCLEOTIDE SEQUENCE</scope>
    <source>
        <strain evidence="2">CCC161011</strain>
    </source>
</reference>
<name>A0A8H7CLU7_9AGAR</name>
<dbReference type="AlphaFoldDB" id="A0A8H7CLU7"/>